<feature type="region of interest" description="Disordered" evidence="1">
    <location>
        <begin position="114"/>
        <end position="203"/>
    </location>
</feature>
<organism evidence="2 3">
    <name type="scientific">Polytolypa hystricis (strain UAMH7299)</name>
    <dbReference type="NCBI Taxonomy" id="1447883"/>
    <lineage>
        <taxon>Eukaryota</taxon>
        <taxon>Fungi</taxon>
        <taxon>Dikarya</taxon>
        <taxon>Ascomycota</taxon>
        <taxon>Pezizomycotina</taxon>
        <taxon>Eurotiomycetes</taxon>
        <taxon>Eurotiomycetidae</taxon>
        <taxon>Onygenales</taxon>
        <taxon>Onygenales incertae sedis</taxon>
        <taxon>Polytolypa</taxon>
    </lineage>
</organism>
<feature type="compositionally biased region" description="Polar residues" evidence="1">
    <location>
        <begin position="392"/>
        <end position="403"/>
    </location>
</feature>
<feature type="region of interest" description="Disordered" evidence="1">
    <location>
        <begin position="1"/>
        <end position="60"/>
    </location>
</feature>
<feature type="compositionally biased region" description="Low complexity" evidence="1">
    <location>
        <begin position="230"/>
        <end position="242"/>
    </location>
</feature>
<protein>
    <submittedName>
        <fullName evidence="2">Uncharacterized protein</fullName>
    </submittedName>
</protein>
<evidence type="ECO:0000256" key="1">
    <source>
        <dbReference type="SAM" id="MobiDB-lite"/>
    </source>
</evidence>
<evidence type="ECO:0000313" key="3">
    <source>
        <dbReference type="Proteomes" id="UP000224634"/>
    </source>
</evidence>
<feature type="compositionally biased region" description="Basic and acidic residues" evidence="1">
    <location>
        <begin position="337"/>
        <end position="357"/>
    </location>
</feature>
<feature type="region of interest" description="Disordered" evidence="1">
    <location>
        <begin position="225"/>
        <end position="403"/>
    </location>
</feature>
<dbReference type="AlphaFoldDB" id="A0A2B7XND8"/>
<gene>
    <name evidence="2" type="ORF">AJ80_07568</name>
</gene>
<dbReference type="STRING" id="1447883.A0A2B7XND8"/>
<comment type="caution">
    <text evidence="2">The sequence shown here is derived from an EMBL/GenBank/DDBJ whole genome shotgun (WGS) entry which is preliminary data.</text>
</comment>
<accession>A0A2B7XND8</accession>
<dbReference type="Proteomes" id="UP000224634">
    <property type="component" value="Unassembled WGS sequence"/>
</dbReference>
<reference evidence="2 3" key="1">
    <citation type="submission" date="2017-10" db="EMBL/GenBank/DDBJ databases">
        <title>Comparative genomics in systemic dimorphic fungi from Ajellomycetaceae.</title>
        <authorList>
            <person name="Munoz J.F."/>
            <person name="Mcewen J.G."/>
            <person name="Clay O.K."/>
            <person name="Cuomo C.A."/>
        </authorList>
    </citation>
    <scope>NUCLEOTIDE SEQUENCE [LARGE SCALE GENOMIC DNA]</scope>
    <source>
        <strain evidence="2 3">UAMH7299</strain>
    </source>
</reference>
<dbReference type="EMBL" id="PDNA01000149">
    <property type="protein sequence ID" value="PGH10118.1"/>
    <property type="molecule type" value="Genomic_DNA"/>
</dbReference>
<sequence>MAQTRRTDPMSKNHLGGQEYPYKEVRFSPTSSPIRRSKSLHADSARLSAPRSYHGPSQLENQPIFQFSAYAEQARQALRSQRLSFERERIAFEDERKLWDGERAMMMGSIADLERELAGRASGGRSRTVPPPGAGQPSGRPVNGHHIWEGSSPTSKPTRIFPEDHQGKQTDKEDNCIGSIPSLDEALSPRPHPVDRSPPVGVPIEFLDSSLDGITLKSTALPPDVAARVSSSSPSAITSPTSQPLPKPKPDRRISASELRSPDKNLIRDAGHTPLPIIEAEADTAIHSPSTGTLKEEEPLAPRQTIQSNGPEDQKPHYHKPEEDPALTGPLSLQNNHQHDRAFLDELDQKLLDEAKRVVTNPPLSEDGGSSDNEENQHGEPEPELEIKFKHSTNFGSAFGSSQ</sequence>
<feature type="compositionally biased region" description="Basic and acidic residues" evidence="1">
    <location>
        <begin position="375"/>
        <end position="389"/>
    </location>
</feature>
<name>A0A2B7XND8_POLH7</name>
<keyword evidence="3" id="KW-1185">Reference proteome</keyword>
<proteinExistence type="predicted"/>
<evidence type="ECO:0000313" key="2">
    <source>
        <dbReference type="EMBL" id="PGH10118.1"/>
    </source>
</evidence>
<feature type="compositionally biased region" description="Basic and acidic residues" evidence="1">
    <location>
        <begin position="248"/>
        <end position="271"/>
    </location>
</feature>
<feature type="compositionally biased region" description="Basic and acidic residues" evidence="1">
    <location>
        <begin position="312"/>
        <end position="323"/>
    </location>
</feature>
<feature type="compositionally biased region" description="Basic and acidic residues" evidence="1">
    <location>
        <begin position="1"/>
        <end position="11"/>
    </location>
</feature>
<dbReference type="OrthoDB" id="5427699at2759"/>
<feature type="compositionally biased region" description="Basic and acidic residues" evidence="1">
    <location>
        <begin position="161"/>
        <end position="175"/>
    </location>
</feature>